<accession>A0A4R2GJ03</accession>
<dbReference type="AlphaFoldDB" id="A0A4R2GJ03"/>
<keyword evidence="2" id="KW-1185">Reference proteome</keyword>
<dbReference type="EMBL" id="SLWK01000005">
    <property type="protein sequence ID" value="TCO08273.1"/>
    <property type="molecule type" value="Genomic_DNA"/>
</dbReference>
<dbReference type="Proteomes" id="UP000295221">
    <property type="component" value="Unassembled WGS sequence"/>
</dbReference>
<proteinExistence type="predicted"/>
<organism evidence="1 2">
    <name type="scientific">Natronoflexus pectinivorans</name>
    <dbReference type="NCBI Taxonomy" id="682526"/>
    <lineage>
        <taxon>Bacteria</taxon>
        <taxon>Pseudomonadati</taxon>
        <taxon>Bacteroidota</taxon>
        <taxon>Bacteroidia</taxon>
        <taxon>Marinilabiliales</taxon>
        <taxon>Marinilabiliaceae</taxon>
        <taxon>Natronoflexus</taxon>
    </lineage>
</organism>
<evidence type="ECO:0000313" key="2">
    <source>
        <dbReference type="Proteomes" id="UP000295221"/>
    </source>
</evidence>
<dbReference type="InterPro" id="IPR005368">
    <property type="entry name" value="UPF0175"/>
</dbReference>
<dbReference type="Pfam" id="PF03683">
    <property type="entry name" value="UPF0175"/>
    <property type="match status" value="1"/>
</dbReference>
<dbReference type="RefSeq" id="WP_132433577.1">
    <property type="nucleotide sequence ID" value="NZ_SLWK01000005.1"/>
</dbReference>
<gene>
    <name evidence="1" type="ORF">EV194_10575</name>
</gene>
<name>A0A4R2GJ03_9BACT</name>
<protein>
    <submittedName>
        <fullName evidence="1">Uncharacterized protein UPF0175</fullName>
    </submittedName>
</protein>
<dbReference type="OrthoDB" id="1364003at2"/>
<reference evidence="1 2" key="1">
    <citation type="submission" date="2019-03" db="EMBL/GenBank/DDBJ databases">
        <title>Genomic Encyclopedia of Type Strains, Phase IV (KMG-IV): sequencing the most valuable type-strain genomes for metagenomic binning, comparative biology and taxonomic classification.</title>
        <authorList>
            <person name="Goeker M."/>
        </authorList>
    </citation>
    <scope>NUCLEOTIDE SEQUENCE [LARGE SCALE GENOMIC DNA]</scope>
    <source>
        <strain evidence="1 2">DSM 24179</strain>
    </source>
</reference>
<evidence type="ECO:0000313" key="1">
    <source>
        <dbReference type="EMBL" id="TCO08273.1"/>
    </source>
</evidence>
<comment type="caution">
    <text evidence="1">The sequence shown here is derived from an EMBL/GenBank/DDBJ whole genome shotgun (WGS) entry which is preliminary data.</text>
</comment>
<sequence>MKGMISIEYPEFLANSLKLNEKEFQNEIKTSSLVKLYELGKISSGVAAKVLGLSRVDFYDLLGKYKVSVLGLYDADDLKEDVENA</sequence>